<dbReference type="Proteomes" id="UP000659654">
    <property type="component" value="Unassembled WGS sequence"/>
</dbReference>
<name>A0A7I8WRC2_BURXY</name>
<dbReference type="Pfam" id="PF00026">
    <property type="entry name" value="Asp"/>
    <property type="match status" value="1"/>
</dbReference>
<dbReference type="PANTHER" id="PTHR47966:SF74">
    <property type="entry name" value="AGR407CP"/>
    <property type="match status" value="1"/>
</dbReference>
<dbReference type="PANTHER" id="PTHR47966">
    <property type="entry name" value="BETA-SITE APP-CLEAVING ENZYME, ISOFORM A-RELATED"/>
    <property type="match status" value="1"/>
</dbReference>
<feature type="domain" description="Peptidase A1" evidence="2">
    <location>
        <begin position="52"/>
        <end position="385"/>
    </location>
</feature>
<organism evidence="3 4">
    <name type="scientific">Bursaphelenchus xylophilus</name>
    <name type="common">Pinewood nematode worm</name>
    <name type="synonym">Aphelenchoides xylophilus</name>
    <dbReference type="NCBI Taxonomy" id="6326"/>
    <lineage>
        <taxon>Eukaryota</taxon>
        <taxon>Metazoa</taxon>
        <taxon>Ecdysozoa</taxon>
        <taxon>Nematoda</taxon>
        <taxon>Chromadorea</taxon>
        <taxon>Rhabditida</taxon>
        <taxon>Tylenchina</taxon>
        <taxon>Tylenchomorpha</taxon>
        <taxon>Aphelenchoidea</taxon>
        <taxon>Aphelenchoididae</taxon>
        <taxon>Bursaphelenchus</taxon>
    </lineage>
</organism>
<comment type="similarity">
    <text evidence="1">Belongs to the peptidase A1 family.</text>
</comment>
<dbReference type="GO" id="GO:0004190">
    <property type="term" value="F:aspartic-type endopeptidase activity"/>
    <property type="evidence" value="ECO:0007669"/>
    <property type="project" value="InterPro"/>
</dbReference>
<protein>
    <submittedName>
        <fullName evidence="3">(pine wood nematode) hypothetical protein</fullName>
    </submittedName>
</protein>
<dbReference type="EMBL" id="CAJFDI010000004">
    <property type="protein sequence ID" value="CAD5225362.1"/>
    <property type="molecule type" value="Genomic_DNA"/>
</dbReference>
<sequence>MLSKSHKYSGGPDPVAKTYHFVRSIITQATGIFDLFKGSRCADKLDISPGNFLIKVGIGEPGKYYYLRLDFQTNYTFIINPDCREDLPCNGVKTYSDPRESVTFKFLDDTVEQNFNGSAISSELAVDKFQYRSVRKCSTDSTADWDHLVAPKVIYPPMNHAVFADFGLINRTYDFITAFHYDGALGLAPSETRNSAIYSLLGEFAGPVLLLEPKSSRGKFKYAPNVLVGTTRSDLCFNDWNLVQNVDLNSWRVNLTKVEVHFQSVNGNFIAQVDPFSTGLGLKKSIYDKILQFLSASTNENGTTMVRCNEEDSLHSVSLSLDDVVLNLNPAVYLKERLEIDGQNYCTLKFTELEENLGYDVFFGEEVLNEHCLLFDYNRPQIGLVRARKTFSTDFWKREKETETDRQIRELLRKS</sequence>
<gene>
    <name evidence="3" type="ORF">BXYJ_LOCUS8506</name>
</gene>
<evidence type="ECO:0000313" key="4">
    <source>
        <dbReference type="Proteomes" id="UP000659654"/>
    </source>
</evidence>
<proteinExistence type="inferred from homology"/>
<dbReference type="InterPro" id="IPR021109">
    <property type="entry name" value="Peptidase_aspartic_dom_sf"/>
</dbReference>
<dbReference type="InterPro" id="IPR033121">
    <property type="entry name" value="PEPTIDASE_A1"/>
</dbReference>
<evidence type="ECO:0000313" key="3">
    <source>
        <dbReference type="EMBL" id="CAD5225362.1"/>
    </source>
</evidence>
<dbReference type="SMR" id="A0A7I8WRC2"/>
<reference evidence="3" key="1">
    <citation type="submission" date="2020-09" db="EMBL/GenBank/DDBJ databases">
        <authorList>
            <person name="Kikuchi T."/>
        </authorList>
    </citation>
    <scope>NUCLEOTIDE SEQUENCE</scope>
    <source>
        <strain evidence="3">Ka4C1</strain>
    </source>
</reference>
<dbReference type="GO" id="GO:0006508">
    <property type="term" value="P:proteolysis"/>
    <property type="evidence" value="ECO:0007669"/>
    <property type="project" value="InterPro"/>
</dbReference>
<dbReference type="AlphaFoldDB" id="A0A7I8WRC2"/>
<dbReference type="SUPFAM" id="SSF50630">
    <property type="entry name" value="Acid proteases"/>
    <property type="match status" value="1"/>
</dbReference>
<dbReference type="PROSITE" id="PS51767">
    <property type="entry name" value="PEPTIDASE_A1"/>
    <property type="match status" value="1"/>
</dbReference>
<dbReference type="Gene3D" id="2.40.70.10">
    <property type="entry name" value="Acid Proteases"/>
    <property type="match status" value="2"/>
</dbReference>
<evidence type="ECO:0000259" key="2">
    <source>
        <dbReference type="PROSITE" id="PS51767"/>
    </source>
</evidence>
<dbReference type="InterPro" id="IPR001461">
    <property type="entry name" value="Aspartic_peptidase_A1"/>
</dbReference>
<dbReference type="Proteomes" id="UP000582659">
    <property type="component" value="Unassembled WGS sequence"/>
</dbReference>
<dbReference type="EMBL" id="CAJFCV020000004">
    <property type="protein sequence ID" value="CAG9114446.1"/>
    <property type="molecule type" value="Genomic_DNA"/>
</dbReference>
<keyword evidence="4" id="KW-1185">Reference proteome</keyword>
<evidence type="ECO:0000256" key="1">
    <source>
        <dbReference type="ARBA" id="ARBA00007447"/>
    </source>
</evidence>
<accession>A0A7I8WRC2</accession>
<comment type="caution">
    <text evidence="3">The sequence shown here is derived from an EMBL/GenBank/DDBJ whole genome shotgun (WGS) entry which is preliminary data.</text>
</comment>